<accession>A0A0K2T7C0</accession>
<feature type="non-terminal residue" evidence="1">
    <location>
        <position position="32"/>
    </location>
</feature>
<organism evidence="1">
    <name type="scientific">Lepeophtheirus salmonis</name>
    <name type="common">Salmon louse</name>
    <name type="synonym">Caligus salmonis</name>
    <dbReference type="NCBI Taxonomy" id="72036"/>
    <lineage>
        <taxon>Eukaryota</taxon>
        <taxon>Metazoa</taxon>
        <taxon>Ecdysozoa</taxon>
        <taxon>Arthropoda</taxon>
        <taxon>Crustacea</taxon>
        <taxon>Multicrustacea</taxon>
        <taxon>Hexanauplia</taxon>
        <taxon>Copepoda</taxon>
        <taxon>Siphonostomatoida</taxon>
        <taxon>Caligidae</taxon>
        <taxon>Lepeophtheirus</taxon>
    </lineage>
</organism>
<dbReference type="EMBL" id="HACA01004349">
    <property type="protein sequence ID" value="CDW21710.1"/>
    <property type="molecule type" value="Transcribed_RNA"/>
</dbReference>
<evidence type="ECO:0000313" key="1">
    <source>
        <dbReference type="EMBL" id="CDW21710.1"/>
    </source>
</evidence>
<name>A0A0K2T7C0_LEPSM</name>
<sequence length="32" mass="3878">MAQTLIDWTNFYLQVLLSLLFRPISYINRAEF</sequence>
<protein>
    <submittedName>
        <fullName evidence="1">Uncharacterized protein</fullName>
    </submittedName>
</protein>
<dbReference type="AlphaFoldDB" id="A0A0K2T7C0"/>
<reference evidence="1" key="1">
    <citation type="submission" date="2014-05" db="EMBL/GenBank/DDBJ databases">
        <authorList>
            <person name="Chronopoulou M."/>
        </authorList>
    </citation>
    <scope>NUCLEOTIDE SEQUENCE</scope>
    <source>
        <tissue evidence="1">Whole organism</tissue>
    </source>
</reference>
<proteinExistence type="predicted"/>